<accession>A0A7S9LUR6</accession>
<name>A0A7S9LUR6_9RHOB</name>
<evidence type="ECO:0000256" key="1">
    <source>
        <dbReference type="SAM" id="MobiDB-lite"/>
    </source>
</evidence>
<sequence>MKRFALLAILALAACEPPPPRIVTVPAPPPPPEPRRDFTDDNLPFDLTEGADINAIPPEWIQIFCNVEWETRAEPVTGTVQWNPCKRPDMFNDGPRPEVAEEPADDFVAEIEAALEELPEDEADPLARPSTQITTPQVEFDLPPDPSLVLNPDGSYSRPRF</sequence>
<feature type="region of interest" description="Disordered" evidence="1">
    <location>
        <begin position="117"/>
        <end position="161"/>
    </location>
</feature>
<keyword evidence="3" id="KW-1185">Reference proteome</keyword>
<dbReference type="KEGG" id="poz:I0K15_08210"/>
<feature type="compositionally biased region" description="Basic and acidic residues" evidence="1">
    <location>
        <begin position="86"/>
        <end position="99"/>
    </location>
</feature>
<feature type="region of interest" description="Disordered" evidence="1">
    <location>
        <begin position="79"/>
        <end position="100"/>
    </location>
</feature>
<feature type="region of interest" description="Disordered" evidence="1">
    <location>
        <begin position="20"/>
        <end position="39"/>
    </location>
</feature>
<proteinExistence type="predicted"/>
<dbReference type="PROSITE" id="PS51257">
    <property type="entry name" value="PROKAR_LIPOPROTEIN"/>
    <property type="match status" value="1"/>
</dbReference>
<reference evidence="2 3" key="1">
    <citation type="submission" date="2020-11" db="EMBL/GenBank/DDBJ databases">
        <title>Description of Pontivivens ytuae sp. nov. isolated from deep sea sediment of Mariana Trench.</title>
        <authorList>
            <person name="Wang Z."/>
            <person name="Sun Q.-L."/>
            <person name="Xu X.-D."/>
            <person name="Tang Y.-Z."/>
            <person name="Zhang J."/>
        </authorList>
    </citation>
    <scope>NUCLEOTIDE SEQUENCE [LARGE SCALE GENOMIC DNA]</scope>
    <source>
        <strain evidence="2 3">MT2928</strain>
    </source>
</reference>
<feature type="compositionally biased region" description="Pro residues" evidence="1">
    <location>
        <begin position="20"/>
        <end position="32"/>
    </location>
</feature>
<dbReference type="RefSeq" id="WP_196104958.1">
    <property type="nucleotide sequence ID" value="NZ_CP064942.1"/>
</dbReference>
<organism evidence="2 3">
    <name type="scientific">Pontivivens ytuae</name>
    <dbReference type="NCBI Taxonomy" id="2789856"/>
    <lineage>
        <taxon>Bacteria</taxon>
        <taxon>Pseudomonadati</taxon>
        <taxon>Pseudomonadota</taxon>
        <taxon>Alphaproteobacteria</taxon>
        <taxon>Rhodobacterales</taxon>
        <taxon>Paracoccaceae</taxon>
        <taxon>Pontivivens</taxon>
    </lineage>
</organism>
<evidence type="ECO:0000313" key="3">
    <source>
        <dbReference type="Proteomes" id="UP000594800"/>
    </source>
</evidence>
<dbReference type="AlphaFoldDB" id="A0A7S9LUR6"/>
<gene>
    <name evidence="2" type="ORF">I0K15_08210</name>
</gene>
<dbReference type="EMBL" id="CP064942">
    <property type="protein sequence ID" value="QPH55696.1"/>
    <property type="molecule type" value="Genomic_DNA"/>
</dbReference>
<dbReference type="Proteomes" id="UP000594800">
    <property type="component" value="Chromosome"/>
</dbReference>
<protein>
    <submittedName>
        <fullName evidence="2">Uncharacterized protein</fullName>
    </submittedName>
</protein>
<evidence type="ECO:0000313" key="2">
    <source>
        <dbReference type="EMBL" id="QPH55696.1"/>
    </source>
</evidence>